<dbReference type="CDD" id="cd03478">
    <property type="entry name" value="Rieske_AIFL_N"/>
    <property type="match status" value="1"/>
</dbReference>
<dbReference type="PANTHER" id="PTHR43557">
    <property type="entry name" value="APOPTOSIS-INDUCING FACTOR 1"/>
    <property type="match status" value="1"/>
</dbReference>
<dbReference type="InterPro" id="IPR016156">
    <property type="entry name" value="FAD/NAD-linked_Rdtase_dimer_sf"/>
</dbReference>
<dbReference type="Proteomes" id="UP000275078">
    <property type="component" value="Unassembled WGS sequence"/>
</dbReference>
<dbReference type="Pfam" id="PF14759">
    <property type="entry name" value="Reductase_C"/>
    <property type="match status" value="1"/>
</dbReference>
<proteinExistence type="inferred from homology"/>
<dbReference type="Gene3D" id="3.50.50.60">
    <property type="entry name" value="FAD/NAD(P)-binding domain"/>
    <property type="match status" value="2"/>
</dbReference>
<keyword evidence="5" id="KW-0479">Metal-binding</keyword>
<keyword evidence="6" id="KW-0274">FAD</keyword>
<dbReference type="SUPFAM" id="SSF50022">
    <property type="entry name" value="ISP domain"/>
    <property type="match status" value="1"/>
</dbReference>
<evidence type="ECO:0000256" key="3">
    <source>
        <dbReference type="ARBA" id="ARBA00022630"/>
    </source>
</evidence>
<comment type="similarity">
    <text evidence="2">Belongs to the FAD-dependent oxidoreductase family.</text>
</comment>
<evidence type="ECO:0000259" key="10">
    <source>
        <dbReference type="PROSITE" id="PS51296"/>
    </source>
</evidence>
<evidence type="ECO:0000256" key="2">
    <source>
        <dbReference type="ARBA" id="ARBA00006442"/>
    </source>
</evidence>
<dbReference type="GO" id="GO:0016651">
    <property type="term" value="F:oxidoreductase activity, acting on NAD(P)H"/>
    <property type="evidence" value="ECO:0007669"/>
    <property type="project" value="TreeGrafter"/>
</dbReference>
<evidence type="ECO:0000313" key="12">
    <source>
        <dbReference type="Proteomes" id="UP000275078"/>
    </source>
</evidence>
<dbReference type="Pfam" id="PF07992">
    <property type="entry name" value="Pyr_redox_2"/>
    <property type="match status" value="1"/>
</dbReference>
<keyword evidence="7" id="KW-0560">Oxidoreductase</keyword>
<dbReference type="SUPFAM" id="SSF55424">
    <property type="entry name" value="FAD/NAD-linked reductases, dimerisation (C-terminal) domain"/>
    <property type="match status" value="1"/>
</dbReference>
<feature type="domain" description="Rieske" evidence="10">
    <location>
        <begin position="113"/>
        <end position="212"/>
    </location>
</feature>
<evidence type="ECO:0000256" key="6">
    <source>
        <dbReference type="ARBA" id="ARBA00022827"/>
    </source>
</evidence>
<protein>
    <recommendedName>
        <fullName evidence="10">Rieske domain-containing protein</fullName>
    </recommendedName>
</protein>
<dbReference type="Gene3D" id="2.102.10.10">
    <property type="entry name" value="Rieske [2Fe-2S] iron-sulphur domain"/>
    <property type="match status" value="1"/>
</dbReference>
<dbReference type="PRINTS" id="PR00368">
    <property type="entry name" value="FADPNR"/>
</dbReference>
<evidence type="ECO:0000256" key="4">
    <source>
        <dbReference type="ARBA" id="ARBA00022714"/>
    </source>
</evidence>
<dbReference type="OrthoDB" id="6029at2759"/>
<evidence type="ECO:0000256" key="9">
    <source>
        <dbReference type="ARBA" id="ARBA00023014"/>
    </source>
</evidence>
<name>A0A3N4IG48_ASCIM</name>
<keyword evidence="12" id="KW-1185">Reference proteome</keyword>
<evidence type="ECO:0000256" key="5">
    <source>
        <dbReference type="ARBA" id="ARBA00022723"/>
    </source>
</evidence>
<dbReference type="STRING" id="1160509.A0A3N4IG48"/>
<keyword evidence="3" id="KW-0285">Flavoprotein</keyword>
<keyword evidence="8" id="KW-0408">Iron</keyword>
<organism evidence="11 12">
    <name type="scientific">Ascobolus immersus RN42</name>
    <dbReference type="NCBI Taxonomy" id="1160509"/>
    <lineage>
        <taxon>Eukaryota</taxon>
        <taxon>Fungi</taxon>
        <taxon>Dikarya</taxon>
        <taxon>Ascomycota</taxon>
        <taxon>Pezizomycotina</taxon>
        <taxon>Pezizomycetes</taxon>
        <taxon>Pezizales</taxon>
        <taxon>Ascobolaceae</taxon>
        <taxon>Ascobolus</taxon>
    </lineage>
</organism>
<dbReference type="InterPro" id="IPR036188">
    <property type="entry name" value="FAD/NAD-bd_sf"/>
</dbReference>
<dbReference type="InterPro" id="IPR017941">
    <property type="entry name" value="Rieske_2Fe-2S"/>
</dbReference>
<sequence length="657" mass="71601">MGITSPLQVSISLPNPASTIHLSDLICSLPHPLLFRCRSEPRTASMQAHQSLFLRLSRRSYRSFLNTPPTSRPEYIPNQVTAAYYAQRHRFTTTTPRLYAKETTNMSQEFKLKTEKPVTELKNGDKIEVEVEGVEDGKILLAKVNDEYRALGPRCTHYGAPLVKGVITGDGRITCPWHGACFNTKTGDIENAPALDPITSFPVLIKNGQAYISGTVDKIKAGSRTPDVRCKPNTAAPKILIVGGGSGAVGAIESLRGSGYKGEITVVSKEPYYPIDRTKLSKALLTDLNKLQWRDADFYKEAGVNFITDDEVTDVDFKSKKAKTKKHGDISYDNIILATGGTPRRLPLPGFDLKNVFVLRDVNNAKEINAALDGYKGKKVGVVGSSFIGLEIANCLQGKGAQVTVIGQETMPFEKIMGPQVGGVFKRIAEKAGVKFYMDAQIEKATPSASDSSKAGAIVLKDGTSIPVDAIVLAVGVGPATDYVKDDSLKRDDKSFEVDNNFAIKGLKNAYAIGDIATYPYYGPGAGEKGSLVRIEHWNVAQNSGRQLGRYLATGNAPTAFTPIFWSALGVQLRYCGSTYNGFDDIIIQGNMDENKFVAYYTKGDEVVAVATMQKDPIMTQAAELMRRDMIPTKTQIKEGIDLLQIPVPAHVREVEA</sequence>
<evidence type="ECO:0000313" key="11">
    <source>
        <dbReference type="EMBL" id="RPA80634.1"/>
    </source>
</evidence>
<dbReference type="PANTHER" id="PTHR43557:SF2">
    <property type="entry name" value="RIESKE DOMAIN-CONTAINING PROTEIN-RELATED"/>
    <property type="match status" value="1"/>
</dbReference>
<dbReference type="Gene3D" id="3.30.390.30">
    <property type="match status" value="1"/>
</dbReference>
<reference evidence="11 12" key="1">
    <citation type="journal article" date="2018" name="Nat. Ecol. Evol.">
        <title>Pezizomycetes genomes reveal the molecular basis of ectomycorrhizal truffle lifestyle.</title>
        <authorList>
            <person name="Murat C."/>
            <person name="Payen T."/>
            <person name="Noel B."/>
            <person name="Kuo A."/>
            <person name="Morin E."/>
            <person name="Chen J."/>
            <person name="Kohler A."/>
            <person name="Krizsan K."/>
            <person name="Balestrini R."/>
            <person name="Da Silva C."/>
            <person name="Montanini B."/>
            <person name="Hainaut M."/>
            <person name="Levati E."/>
            <person name="Barry K.W."/>
            <person name="Belfiori B."/>
            <person name="Cichocki N."/>
            <person name="Clum A."/>
            <person name="Dockter R.B."/>
            <person name="Fauchery L."/>
            <person name="Guy J."/>
            <person name="Iotti M."/>
            <person name="Le Tacon F."/>
            <person name="Lindquist E.A."/>
            <person name="Lipzen A."/>
            <person name="Malagnac F."/>
            <person name="Mello A."/>
            <person name="Molinier V."/>
            <person name="Miyauchi S."/>
            <person name="Poulain J."/>
            <person name="Riccioni C."/>
            <person name="Rubini A."/>
            <person name="Sitrit Y."/>
            <person name="Splivallo R."/>
            <person name="Traeger S."/>
            <person name="Wang M."/>
            <person name="Zifcakova L."/>
            <person name="Wipf D."/>
            <person name="Zambonelli A."/>
            <person name="Paolocci F."/>
            <person name="Nowrousian M."/>
            <person name="Ottonello S."/>
            <person name="Baldrian P."/>
            <person name="Spatafora J.W."/>
            <person name="Henrissat B."/>
            <person name="Nagy L.G."/>
            <person name="Aury J.M."/>
            <person name="Wincker P."/>
            <person name="Grigoriev I.V."/>
            <person name="Bonfante P."/>
            <person name="Martin F.M."/>
        </authorList>
    </citation>
    <scope>NUCLEOTIDE SEQUENCE [LARGE SCALE GENOMIC DNA]</scope>
    <source>
        <strain evidence="11 12">RN42</strain>
    </source>
</reference>
<dbReference type="GO" id="GO:0051537">
    <property type="term" value="F:2 iron, 2 sulfur cluster binding"/>
    <property type="evidence" value="ECO:0007669"/>
    <property type="project" value="UniProtKB-KW"/>
</dbReference>
<evidence type="ECO:0000256" key="7">
    <source>
        <dbReference type="ARBA" id="ARBA00023002"/>
    </source>
</evidence>
<dbReference type="AlphaFoldDB" id="A0A3N4IG48"/>
<evidence type="ECO:0000256" key="1">
    <source>
        <dbReference type="ARBA" id="ARBA00001974"/>
    </source>
</evidence>
<dbReference type="InterPro" id="IPR023753">
    <property type="entry name" value="FAD/NAD-binding_dom"/>
</dbReference>
<evidence type="ECO:0000256" key="8">
    <source>
        <dbReference type="ARBA" id="ARBA00023004"/>
    </source>
</evidence>
<dbReference type="PROSITE" id="PS51296">
    <property type="entry name" value="RIESKE"/>
    <property type="match status" value="1"/>
</dbReference>
<dbReference type="GO" id="GO:0005737">
    <property type="term" value="C:cytoplasm"/>
    <property type="evidence" value="ECO:0007669"/>
    <property type="project" value="TreeGrafter"/>
</dbReference>
<comment type="cofactor">
    <cofactor evidence="1">
        <name>FAD</name>
        <dbReference type="ChEBI" id="CHEBI:57692"/>
    </cofactor>
</comment>
<keyword evidence="9" id="KW-0411">Iron-sulfur</keyword>
<dbReference type="PRINTS" id="PR00411">
    <property type="entry name" value="PNDRDTASEI"/>
</dbReference>
<dbReference type="SUPFAM" id="SSF51905">
    <property type="entry name" value="FAD/NAD(P)-binding domain"/>
    <property type="match status" value="2"/>
</dbReference>
<dbReference type="Pfam" id="PF00355">
    <property type="entry name" value="Rieske"/>
    <property type="match status" value="1"/>
</dbReference>
<accession>A0A3N4IG48</accession>
<keyword evidence="4" id="KW-0001">2Fe-2S</keyword>
<dbReference type="InterPro" id="IPR036922">
    <property type="entry name" value="Rieske_2Fe-2S_sf"/>
</dbReference>
<dbReference type="InterPro" id="IPR050446">
    <property type="entry name" value="FAD-oxidoreductase/Apoptosis"/>
</dbReference>
<dbReference type="InterPro" id="IPR028202">
    <property type="entry name" value="Reductase_C"/>
</dbReference>
<gene>
    <name evidence="11" type="ORF">BJ508DRAFT_415303</name>
</gene>
<dbReference type="GO" id="GO:0046872">
    <property type="term" value="F:metal ion binding"/>
    <property type="evidence" value="ECO:0007669"/>
    <property type="project" value="UniProtKB-KW"/>
</dbReference>
<dbReference type="EMBL" id="ML119686">
    <property type="protein sequence ID" value="RPA80634.1"/>
    <property type="molecule type" value="Genomic_DNA"/>
</dbReference>